<feature type="transmembrane region" description="Helical" evidence="6">
    <location>
        <begin position="105"/>
        <end position="127"/>
    </location>
</feature>
<keyword evidence="8" id="KW-1185">Reference proteome</keyword>
<evidence type="ECO:0000256" key="3">
    <source>
        <dbReference type="ARBA" id="ARBA00022989"/>
    </source>
</evidence>
<feature type="transmembrane region" description="Helical" evidence="6">
    <location>
        <begin position="298"/>
        <end position="320"/>
    </location>
</feature>
<keyword evidence="5" id="KW-0325">Glycoprotein</keyword>
<evidence type="ECO:0000256" key="6">
    <source>
        <dbReference type="SAM" id="Phobius"/>
    </source>
</evidence>
<feature type="transmembrane region" description="Helical" evidence="6">
    <location>
        <begin position="396"/>
        <end position="420"/>
    </location>
</feature>
<dbReference type="KEGG" id="gmw:113510579"/>
<feature type="transmembrane region" description="Helical" evidence="6">
    <location>
        <begin position="81"/>
        <end position="99"/>
    </location>
</feature>
<feature type="transmembrane region" description="Helical" evidence="6">
    <location>
        <begin position="139"/>
        <end position="157"/>
    </location>
</feature>
<dbReference type="RefSeq" id="XP_026749834.2">
    <property type="nucleotide sequence ID" value="XM_026894033.3"/>
</dbReference>
<evidence type="ECO:0000259" key="7">
    <source>
        <dbReference type="PROSITE" id="PS50850"/>
    </source>
</evidence>
<proteinExistence type="predicted"/>
<keyword evidence="4 6" id="KW-0472">Membrane</keyword>
<organism evidence="8 9">
    <name type="scientific">Galleria mellonella</name>
    <name type="common">Greater wax moth</name>
    <dbReference type="NCBI Taxonomy" id="7137"/>
    <lineage>
        <taxon>Eukaryota</taxon>
        <taxon>Metazoa</taxon>
        <taxon>Ecdysozoa</taxon>
        <taxon>Arthropoda</taxon>
        <taxon>Hexapoda</taxon>
        <taxon>Insecta</taxon>
        <taxon>Pterygota</taxon>
        <taxon>Neoptera</taxon>
        <taxon>Endopterygota</taxon>
        <taxon>Lepidoptera</taxon>
        <taxon>Glossata</taxon>
        <taxon>Ditrysia</taxon>
        <taxon>Pyraloidea</taxon>
        <taxon>Pyralidae</taxon>
        <taxon>Galleriinae</taxon>
        <taxon>Galleria</taxon>
    </lineage>
</organism>
<dbReference type="PANTHER" id="PTHR48021:SF68">
    <property type="entry name" value="MAJOR FACILITATOR SUPERFAMILY (MFS) PROFILE DOMAIN-CONTAINING PROTEIN"/>
    <property type="match status" value="1"/>
</dbReference>
<dbReference type="PRINTS" id="PR00171">
    <property type="entry name" value="SUGRTRNSPORT"/>
</dbReference>
<reference evidence="9" key="1">
    <citation type="submission" date="2025-08" db="UniProtKB">
        <authorList>
            <consortium name="RefSeq"/>
        </authorList>
    </citation>
    <scope>IDENTIFICATION</scope>
    <source>
        <tissue evidence="9">Whole larvae</tissue>
    </source>
</reference>
<feature type="transmembrane region" description="Helical" evidence="6">
    <location>
        <begin position="361"/>
        <end position="384"/>
    </location>
</feature>
<evidence type="ECO:0000256" key="5">
    <source>
        <dbReference type="ARBA" id="ARBA00023180"/>
    </source>
</evidence>
<sequence length="478" mass="53197">MTGTPFLRQCFVTSGIALNISQIGLVLAYSVAIVNQLQDPDSSISIDDECGSWISALPGIALAFGNMAVAGTMAKCGRRRTNILSSILSFVGWILILFADDVIWIFIGRFLQGISLGLILTSGPVIVGEYTSPKYRGTLLTVISVAISAKTLTMHMMASYLKWRLIAFICTIINFVAVLICLYSPETPSALAHKGKYDDCKKVYRWLRGNDEEQELKDLIKTSTELNQSKHNLVNQTITETVRCKLDNLKMTFKKKEVYKPLIISLHLYMISYWSGMPAISVFPIITVTKIVGTEMNIPMVIMSVDLIRLLSNFLAMYIVKKFKRRLLIYCTAGVNIALLFLIAGYVYLIEKNVIIGKPVIGLILLYVHILSIAIGSLPLPLVISGEIFPLESRSMTSSVSAVLSSLNLFIVLKTFSLLYNNTNIYGVYSLYGVICIYSLVIVALLLPETKDKSLLDIENEFKSKVTRNRDESTDVFL</sequence>
<dbReference type="GeneID" id="113510579"/>
<evidence type="ECO:0000313" key="8">
    <source>
        <dbReference type="Proteomes" id="UP001652740"/>
    </source>
</evidence>
<name>A0A6J1W9S9_GALME</name>
<dbReference type="InterPro" id="IPR050549">
    <property type="entry name" value="MFS_Trehalose_Transporter"/>
</dbReference>
<dbReference type="AlphaFoldDB" id="A0A6J1W9S9"/>
<dbReference type="InterPro" id="IPR036259">
    <property type="entry name" value="MFS_trans_sf"/>
</dbReference>
<evidence type="ECO:0000313" key="9">
    <source>
        <dbReference type="RefSeq" id="XP_026749834.2"/>
    </source>
</evidence>
<dbReference type="GO" id="GO:0016020">
    <property type="term" value="C:membrane"/>
    <property type="evidence" value="ECO:0007669"/>
    <property type="project" value="UniProtKB-SubCell"/>
</dbReference>
<dbReference type="Gene3D" id="1.20.1250.20">
    <property type="entry name" value="MFS general substrate transporter like domains"/>
    <property type="match status" value="1"/>
</dbReference>
<dbReference type="Proteomes" id="UP001652740">
    <property type="component" value="Unplaced"/>
</dbReference>
<feature type="transmembrane region" description="Helical" evidence="6">
    <location>
        <begin position="53"/>
        <end position="74"/>
    </location>
</feature>
<feature type="transmembrane region" description="Helical" evidence="6">
    <location>
        <begin position="12"/>
        <end position="33"/>
    </location>
</feature>
<feature type="transmembrane region" description="Helical" evidence="6">
    <location>
        <begin position="426"/>
        <end position="447"/>
    </location>
</feature>
<dbReference type="InterPro" id="IPR005828">
    <property type="entry name" value="MFS_sugar_transport-like"/>
</dbReference>
<evidence type="ECO:0000256" key="2">
    <source>
        <dbReference type="ARBA" id="ARBA00022692"/>
    </source>
</evidence>
<evidence type="ECO:0000256" key="1">
    <source>
        <dbReference type="ARBA" id="ARBA00004141"/>
    </source>
</evidence>
<keyword evidence="3 6" id="KW-1133">Transmembrane helix</keyword>
<feature type="transmembrane region" description="Helical" evidence="6">
    <location>
        <begin position="327"/>
        <end position="349"/>
    </location>
</feature>
<feature type="transmembrane region" description="Helical" evidence="6">
    <location>
        <begin position="163"/>
        <end position="184"/>
    </location>
</feature>
<dbReference type="InterPro" id="IPR003663">
    <property type="entry name" value="Sugar/inositol_transpt"/>
</dbReference>
<dbReference type="InterPro" id="IPR005829">
    <property type="entry name" value="Sugar_transporter_CS"/>
</dbReference>
<comment type="subcellular location">
    <subcellularLocation>
        <location evidence="1">Membrane</location>
        <topology evidence="1">Multi-pass membrane protein</topology>
    </subcellularLocation>
</comment>
<feature type="domain" description="Major facilitator superfamily (MFS) profile" evidence="7">
    <location>
        <begin position="10"/>
        <end position="451"/>
    </location>
</feature>
<dbReference type="InParanoid" id="A0A6J1W9S9"/>
<dbReference type="PROSITE" id="PS00217">
    <property type="entry name" value="SUGAR_TRANSPORT_2"/>
    <property type="match status" value="1"/>
</dbReference>
<dbReference type="PANTHER" id="PTHR48021">
    <property type="match status" value="1"/>
</dbReference>
<gene>
    <name evidence="9" type="primary">LOC113510579</name>
</gene>
<evidence type="ECO:0000256" key="4">
    <source>
        <dbReference type="ARBA" id="ARBA00023136"/>
    </source>
</evidence>
<dbReference type="Pfam" id="PF00083">
    <property type="entry name" value="Sugar_tr"/>
    <property type="match status" value="1"/>
</dbReference>
<dbReference type="GO" id="GO:0022857">
    <property type="term" value="F:transmembrane transporter activity"/>
    <property type="evidence" value="ECO:0007669"/>
    <property type="project" value="InterPro"/>
</dbReference>
<feature type="transmembrane region" description="Helical" evidence="6">
    <location>
        <begin position="262"/>
        <end position="286"/>
    </location>
</feature>
<keyword evidence="2 6" id="KW-0812">Transmembrane</keyword>
<accession>A0A6J1W9S9</accession>
<protein>
    <submittedName>
        <fullName evidence="9">Facilitated trehalose transporter Tret1-2 homolog isoform X1</fullName>
    </submittedName>
</protein>
<dbReference type="InterPro" id="IPR020846">
    <property type="entry name" value="MFS_dom"/>
</dbReference>
<dbReference type="PROSITE" id="PS50850">
    <property type="entry name" value="MFS"/>
    <property type="match status" value="1"/>
</dbReference>
<dbReference type="SUPFAM" id="SSF103473">
    <property type="entry name" value="MFS general substrate transporter"/>
    <property type="match status" value="1"/>
</dbReference>